<keyword evidence="2" id="KW-1185">Reference proteome</keyword>
<comment type="caution">
    <text evidence="1">The sequence shown here is derived from an EMBL/GenBank/DDBJ whole genome shotgun (WGS) entry which is preliminary data.</text>
</comment>
<dbReference type="AlphaFoldDB" id="A0AAW1H7Y8"/>
<dbReference type="Proteomes" id="UP001443914">
    <property type="component" value="Unassembled WGS sequence"/>
</dbReference>
<gene>
    <name evidence="1" type="ORF">RND81_12G080400</name>
</gene>
<evidence type="ECO:0000313" key="2">
    <source>
        <dbReference type="Proteomes" id="UP001443914"/>
    </source>
</evidence>
<dbReference type="PANTHER" id="PTHR35485:SF4">
    <property type="entry name" value="EXPRESSED PROTEIN"/>
    <property type="match status" value="1"/>
</dbReference>
<dbReference type="EMBL" id="JBDFQZ010000012">
    <property type="protein sequence ID" value="KAK9672150.1"/>
    <property type="molecule type" value="Genomic_DNA"/>
</dbReference>
<name>A0AAW1H7Y8_SAPOF</name>
<protein>
    <submittedName>
        <fullName evidence="1">Uncharacterized protein</fullName>
    </submittedName>
</protein>
<organism evidence="1 2">
    <name type="scientific">Saponaria officinalis</name>
    <name type="common">Common soapwort</name>
    <name type="synonym">Lychnis saponaria</name>
    <dbReference type="NCBI Taxonomy" id="3572"/>
    <lineage>
        <taxon>Eukaryota</taxon>
        <taxon>Viridiplantae</taxon>
        <taxon>Streptophyta</taxon>
        <taxon>Embryophyta</taxon>
        <taxon>Tracheophyta</taxon>
        <taxon>Spermatophyta</taxon>
        <taxon>Magnoliopsida</taxon>
        <taxon>eudicotyledons</taxon>
        <taxon>Gunneridae</taxon>
        <taxon>Pentapetalae</taxon>
        <taxon>Caryophyllales</taxon>
        <taxon>Caryophyllaceae</taxon>
        <taxon>Caryophylleae</taxon>
        <taxon>Saponaria</taxon>
    </lineage>
</organism>
<proteinExistence type="predicted"/>
<evidence type="ECO:0000313" key="1">
    <source>
        <dbReference type="EMBL" id="KAK9672150.1"/>
    </source>
</evidence>
<reference evidence="1" key="1">
    <citation type="submission" date="2024-03" db="EMBL/GenBank/DDBJ databases">
        <title>WGS assembly of Saponaria officinalis var. Norfolk2.</title>
        <authorList>
            <person name="Jenkins J."/>
            <person name="Shu S."/>
            <person name="Grimwood J."/>
            <person name="Barry K."/>
            <person name="Goodstein D."/>
            <person name="Schmutz J."/>
            <person name="Leebens-Mack J."/>
            <person name="Osbourn A."/>
        </authorList>
    </citation>
    <scope>NUCLEOTIDE SEQUENCE [LARGE SCALE GENOMIC DNA]</scope>
    <source>
        <strain evidence="1">JIC</strain>
    </source>
</reference>
<sequence>MEGLIPMLYKAIKKNNIRRKYRCLSTGHSKSYEFYDHIDHEFRIVDNQKIYDNPMETRGGYDRDRKKGHRRFGSTRDFGVKINEDEFNNFNYGYEYKNEIGRCFSPPKQLVKRSKSHRMFSCIIGEA</sequence>
<accession>A0AAW1H7Y8</accession>
<dbReference type="PANTHER" id="PTHR35485">
    <property type="entry name" value="OS01G0888900 PROTEIN"/>
    <property type="match status" value="1"/>
</dbReference>